<dbReference type="GO" id="GO:0016301">
    <property type="term" value="F:kinase activity"/>
    <property type="evidence" value="ECO:0007669"/>
    <property type="project" value="UniProtKB-KW"/>
</dbReference>
<organism evidence="1 2">
    <name type="scientific">Phytomonospora endophytica</name>
    <dbReference type="NCBI Taxonomy" id="714109"/>
    <lineage>
        <taxon>Bacteria</taxon>
        <taxon>Bacillati</taxon>
        <taxon>Actinomycetota</taxon>
        <taxon>Actinomycetes</taxon>
        <taxon>Micromonosporales</taxon>
        <taxon>Micromonosporaceae</taxon>
        <taxon>Phytomonospora</taxon>
    </lineage>
</organism>
<dbReference type="InterPro" id="IPR006748">
    <property type="entry name" value="NH2Glyco/OHUrea_AB-resist_kin"/>
</dbReference>
<dbReference type="GO" id="GO:0016773">
    <property type="term" value="F:phosphotransferase activity, alcohol group as acceptor"/>
    <property type="evidence" value="ECO:0007669"/>
    <property type="project" value="InterPro"/>
</dbReference>
<protein>
    <submittedName>
        <fullName evidence="1">Streptomycin 6-kinase</fullName>
    </submittedName>
</protein>
<keyword evidence="2" id="KW-1185">Reference proteome</keyword>
<dbReference type="AlphaFoldDB" id="A0A841FJ03"/>
<dbReference type="Proteomes" id="UP000548476">
    <property type="component" value="Unassembled WGS sequence"/>
</dbReference>
<name>A0A841FJ03_9ACTN</name>
<evidence type="ECO:0000313" key="2">
    <source>
        <dbReference type="Proteomes" id="UP000548476"/>
    </source>
</evidence>
<proteinExistence type="predicted"/>
<gene>
    <name evidence="1" type="ORF">HNR73_001382</name>
</gene>
<comment type="caution">
    <text evidence="1">The sequence shown here is derived from an EMBL/GenBank/DDBJ whole genome shotgun (WGS) entry which is preliminary data.</text>
</comment>
<dbReference type="GO" id="GO:0019748">
    <property type="term" value="P:secondary metabolic process"/>
    <property type="evidence" value="ECO:0007669"/>
    <property type="project" value="InterPro"/>
</dbReference>
<reference evidence="1 2" key="1">
    <citation type="submission" date="2020-08" db="EMBL/GenBank/DDBJ databases">
        <title>Genomic Encyclopedia of Type Strains, Phase IV (KMG-IV): sequencing the most valuable type-strain genomes for metagenomic binning, comparative biology and taxonomic classification.</title>
        <authorList>
            <person name="Goeker M."/>
        </authorList>
    </citation>
    <scope>NUCLEOTIDE SEQUENCE [LARGE SCALE GENOMIC DNA]</scope>
    <source>
        <strain evidence="1 2">YIM 65646</strain>
    </source>
</reference>
<dbReference type="RefSeq" id="WP_184786439.1">
    <property type="nucleotide sequence ID" value="NZ_BONT01000014.1"/>
</dbReference>
<accession>A0A841FJ03</accession>
<keyword evidence="1" id="KW-0418">Kinase</keyword>
<dbReference type="Pfam" id="PF04655">
    <property type="entry name" value="APH_6_hur"/>
    <property type="match status" value="1"/>
</dbReference>
<keyword evidence="1" id="KW-0808">Transferase</keyword>
<evidence type="ECO:0000313" key="1">
    <source>
        <dbReference type="EMBL" id="MBB6033532.1"/>
    </source>
</evidence>
<dbReference type="EMBL" id="JACHGT010000003">
    <property type="protein sequence ID" value="MBB6033532.1"/>
    <property type="molecule type" value="Genomic_DNA"/>
</dbReference>
<dbReference type="SUPFAM" id="SSF56112">
    <property type="entry name" value="Protein kinase-like (PK-like)"/>
    <property type="match status" value="1"/>
</dbReference>
<sequence length="314" mass="33623">MGDHGVSVPESLRENVLRFFGAADWLAALPAKVMELRAHWGLDPDGPAMGGGTHSYAEPVVRRADGSRAVLKVTLADEENAPEPTALHCYAGDGAVRLHAFDTERAALLIERAEPGNALVDETDRLGAAEVAAGVLRRLWRVPGEIPPGFPALPEVSALVARWRRTFPERLARPGGDVLGERPVFLAVELLDAFAVPDGPVGLVNRDAHLGNFLAARREPWLLIDPKPLLGERAFDAGFLIAQQVAERPDTAYAWEVVTRVADGLGVGRGRACGWAFVRAVDTVLWMSVSGAGDSDFAKEFLAAAEVLEPLAAP</sequence>
<dbReference type="InterPro" id="IPR011009">
    <property type="entry name" value="Kinase-like_dom_sf"/>
</dbReference>